<proteinExistence type="predicted"/>
<dbReference type="GO" id="GO:0015986">
    <property type="term" value="P:proton motive force-driven ATP synthesis"/>
    <property type="evidence" value="ECO:0007669"/>
    <property type="project" value="InterPro"/>
</dbReference>
<dbReference type="InterPro" id="IPR002146">
    <property type="entry name" value="ATP_synth_b/b'su_bac/chlpt"/>
</dbReference>
<reference evidence="11" key="1">
    <citation type="submission" date="2018-05" db="EMBL/GenBank/DDBJ databases">
        <authorList>
            <person name="Lanie J.A."/>
            <person name="Ng W.-L."/>
            <person name="Kazmierczak K.M."/>
            <person name="Andrzejewski T.M."/>
            <person name="Davidsen T.M."/>
            <person name="Wayne K.J."/>
            <person name="Tettelin H."/>
            <person name="Glass J.I."/>
            <person name="Rusch D."/>
            <person name="Podicherti R."/>
            <person name="Tsui H.-C.T."/>
            <person name="Winkler M.E."/>
        </authorList>
    </citation>
    <scope>NUCLEOTIDE SEQUENCE</scope>
</reference>
<comment type="subcellular location">
    <subcellularLocation>
        <location evidence="1">Membrane</location>
        <topology evidence="1">Single-pass membrane protein</topology>
    </subcellularLocation>
</comment>
<keyword evidence="6" id="KW-1133">Transmembrane helix</keyword>
<keyword evidence="7" id="KW-0406">Ion transport</keyword>
<dbReference type="EMBL" id="UINC01163320">
    <property type="protein sequence ID" value="SVD63574.1"/>
    <property type="molecule type" value="Genomic_DNA"/>
</dbReference>
<organism evidence="11">
    <name type="scientific">marine metagenome</name>
    <dbReference type="NCBI Taxonomy" id="408172"/>
    <lineage>
        <taxon>unclassified sequences</taxon>
        <taxon>metagenomes</taxon>
        <taxon>ecological metagenomes</taxon>
    </lineage>
</organism>
<evidence type="ECO:0000256" key="4">
    <source>
        <dbReference type="ARBA" id="ARBA00022692"/>
    </source>
</evidence>
<keyword evidence="10" id="KW-0175">Coiled coil</keyword>
<accession>A0A382WY62</accession>
<dbReference type="GO" id="GO:0045259">
    <property type="term" value="C:proton-transporting ATP synthase complex"/>
    <property type="evidence" value="ECO:0007669"/>
    <property type="project" value="UniProtKB-KW"/>
</dbReference>
<evidence type="ECO:0000256" key="1">
    <source>
        <dbReference type="ARBA" id="ARBA00004167"/>
    </source>
</evidence>
<dbReference type="GO" id="GO:0015078">
    <property type="term" value="F:proton transmembrane transporter activity"/>
    <property type="evidence" value="ECO:0007669"/>
    <property type="project" value="InterPro"/>
</dbReference>
<sequence length="134" mass="15449">MNNMISVIKNEIEEAEKLKNETKKLLNNSQLKIENAHKESKKIINAAKTESEKIIIEMDEKFFQSSENRKKITEQKIVQIKNDAIKDIKDASVKIAIESTSKIIQTSIDKSKLDAFFKRNLEQIKNSLKKTTRA</sequence>
<dbReference type="AlphaFoldDB" id="A0A382WY62"/>
<feature type="coiled-coil region" evidence="10">
    <location>
        <begin position="1"/>
        <end position="39"/>
    </location>
</feature>
<evidence type="ECO:0000256" key="5">
    <source>
        <dbReference type="ARBA" id="ARBA00022781"/>
    </source>
</evidence>
<keyword evidence="2" id="KW-0813">Transport</keyword>
<keyword evidence="3" id="KW-0138">CF(0)</keyword>
<comment type="function">
    <text evidence="9">F(1)F(0) ATP synthase produces ATP from ADP in the presence of a proton or sodium gradient. F-type ATPases consist of two structural domains, F(1) containing the extramembraneous catalytic core and F(0) containing the membrane proton channel, linked together by a central stalk and a peripheral stalk. During catalysis, ATP synthesis in the catalytic domain of F(1) is coupled via a rotary mechanism of the central stalk subunits to proton translocation.</text>
</comment>
<keyword evidence="8" id="KW-0472">Membrane</keyword>
<evidence type="ECO:0000313" key="11">
    <source>
        <dbReference type="EMBL" id="SVD63574.1"/>
    </source>
</evidence>
<gene>
    <name evidence="11" type="ORF">METZ01_LOCUS416428</name>
</gene>
<evidence type="ECO:0000256" key="6">
    <source>
        <dbReference type="ARBA" id="ARBA00022989"/>
    </source>
</evidence>
<evidence type="ECO:0000256" key="9">
    <source>
        <dbReference type="ARBA" id="ARBA00025198"/>
    </source>
</evidence>
<name>A0A382WY62_9ZZZZ</name>
<evidence type="ECO:0000256" key="3">
    <source>
        <dbReference type="ARBA" id="ARBA00022547"/>
    </source>
</evidence>
<dbReference type="CDD" id="cd06503">
    <property type="entry name" value="ATP-synt_Fo_b"/>
    <property type="match status" value="1"/>
</dbReference>
<keyword evidence="4" id="KW-0812">Transmembrane</keyword>
<protein>
    <submittedName>
        <fullName evidence="11">Uncharacterized protein</fullName>
    </submittedName>
</protein>
<dbReference type="Pfam" id="PF00430">
    <property type="entry name" value="ATP-synt_B"/>
    <property type="match status" value="1"/>
</dbReference>
<evidence type="ECO:0000256" key="7">
    <source>
        <dbReference type="ARBA" id="ARBA00023065"/>
    </source>
</evidence>
<keyword evidence="5" id="KW-0375">Hydrogen ion transport</keyword>
<evidence type="ECO:0000256" key="2">
    <source>
        <dbReference type="ARBA" id="ARBA00022448"/>
    </source>
</evidence>
<evidence type="ECO:0000256" key="10">
    <source>
        <dbReference type="SAM" id="Coils"/>
    </source>
</evidence>
<evidence type="ECO:0000256" key="8">
    <source>
        <dbReference type="ARBA" id="ARBA00023136"/>
    </source>
</evidence>